<dbReference type="PIRSF" id="PIRSF000350">
    <property type="entry name" value="Mercury_reductase_MerA"/>
    <property type="match status" value="1"/>
</dbReference>
<keyword evidence="6" id="KW-0520">NAD</keyword>
<proteinExistence type="inferred from homology"/>
<dbReference type="EMBL" id="CP002467">
    <property type="protein sequence ID" value="ADV84817.1"/>
    <property type="molecule type" value="Genomic_DNA"/>
</dbReference>
<dbReference type="eggNOG" id="COG1249">
    <property type="taxonomic scope" value="Bacteria"/>
</dbReference>
<dbReference type="PRINTS" id="PR00368">
    <property type="entry name" value="FADPNR"/>
</dbReference>
<feature type="disulfide bond" description="Redox-active" evidence="7">
    <location>
        <begin position="43"/>
        <end position="48"/>
    </location>
</feature>
<evidence type="ECO:0000256" key="7">
    <source>
        <dbReference type="PIRSR" id="PIRSR000350-4"/>
    </source>
</evidence>
<dbReference type="PRINTS" id="PR00411">
    <property type="entry name" value="PNDRDTASEI"/>
</dbReference>
<dbReference type="InterPro" id="IPR023753">
    <property type="entry name" value="FAD/NAD-binding_dom"/>
</dbReference>
<keyword evidence="11" id="KW-1185">Reference proteome</keyword>
<evidence type="ECO:0000259" key="8">
    <source>
        <dbReference type="Pfam" id="PF02852"/>
    </source>
</evidence>
<dbReference type="Pfam" id="PF07992">
    <property type="entry name" value="Pyr_redox_2"/>
    <property type="match status" value="1"/>
</dbReference>
<feature type="domain" description="FAD/NAD(P)-binding" evidence="9">
    <location>
        <begin position="7"/>
        <end position="327"/>
    </location>
</feature>
<feature type="binding site" evidence="6">
    <location>
        <begin position="187"/>
        <end position="194"/>
    </location>
    <ligand>
        <name>NAD(+)</name>
        <dbReference type="ChEBI" id="CHEBI:57540"/>
    </ligand>
</feature>
<dbReference type="Proteomes" id="UP000006844">
    <property type="component" value="Chromosome"/>
</dbReference>
<dbReference type="FunFam" id="3.30.390.30:FF:000001">
    <property type="entry name" value="Dihydrolipoyl dehydrogenase"/>
    <property type="match status" value="1"/>
</dbReference>
<evidence type="ECO:0000256" key="3">
    <source>
        <dbReference type="ARBA" id="ARBA00022827"/>
    </source>
</evidence>
<evidence type="ECO:0000259" key="9">
    <source>
        <dbReference type="Pfam" id="PF07992"/>
    </source>
</evidence>
<dbReference type="KEGG" id="tsa:AciPR4_4069"/>
<evidence type="ECO:0000256" key="2">
    <source>
        <dbReference type="ARBA" id="ARBA00022630"/>
    </source>
</evidence>
<feature type="binding site" evidence="6">
    <location>
        <position position="274"/>
    </location>
    <ligand>
        <name>NAD(+)</name>
        <dbReference type="ChEBI" id="CHEBI:57540"/>
    </ligand>
</feature>
<evidence type="ECO:0000256" key="4">
    <source>
        <dbReference type="ARBA" id="ARBA00023002"/>
    </source>
</evidence>
<feature type="binding site" evidence="6">
    <location>
        <position position="52"/>
    </location>
    <ligand>
        <name>FAD</name>
        <dbReference type="ChEBI" id="CHEBI:57692"/>
    </ligand>
</feature>
<dbReference type="HOGENOM" id="CLU_016755_1_2_0"/>
<dbReference type="Gene3D" id="3.30.390.30">
    <property type="match status" value="1"/>
</dbReference>
<dbReference type="InterPro" id="IPR016156">
    <property type="entry name" value="FAD/NAD-linked_Rdtase_dimer_sf"/>
</dbReference>
<keyword evidence="4" id="KW-0560">Oxidoreductase</keyword>
<comment type="similarity">
    <text evidence="1">Belongs to the class-I pyridine nucleotide-disulfide oxidoreductase family.</text>
</comment>
<dbReference type="Pfam" id="PF02852">
    <property type="entry name" value="Pyr_redox_dim"/>
    <property type="match status" value="1"/>
</dbReference>
<sequence>MSDERFDAVILGSGQAGVPLAKDLAKAGQSVAIVESWHIGGTCVNVGCTPSKTLAASARVAYLAHRSSDFGISGGEIHTDMPAVIARKRQIVEHSNASNIKGLEKAGATIIMGEGGFAEQPASAGEYAIAVKAADGTERRLITKQVFLNTGERPVVPELKGLDNVPFLDSTSIMELEEVPDHLIVLGAGIVALEFAQMFHRFGAAVTVIERGTRLLPHEDEDICSCARDILLEDGLEILFETEAAEVSGTTGSIRLKLKDGKELHGTHLLVATGRRPNVESLHLDRVGVKQNEHGYIEVNDLLETGVPGIWALGDVKGPPAFTHVSYDDYRIVAANLLHNGSRRVSDRTLVYTIYTDPEIGRVGMNEMEARKAGKKIRVASVPMSYMARALEMAESRGMLKAIIDTETDLILGASIVGVEGGEVIAQIQLAMLGGLKYTVLRDAVFSHPTKSEVLNTLFMSLDS</sequence>
<dbReference type="Gene3D" id="3.50.50.60">
    <property type="entry name" value="FAD/NAD(P)-binding domain"/>
    <property type="match status" value="2"/>
</dbReference>
<feature type="binding site" evidence="6">
    <location>
        <position position="315"/>
    </location>
    <ligand>
        <name>FAD</name>
        <dbReference type="ChEBI" id="CHEBI:57692"/>
    </ligand>
</feature>
<accession>E8V4J3</accession>
<dbReference type="InterPro" id="IPR004099">
    <property type="entry name" value="Pyr_nucl-diS_OxRdtase_dimer"/>
</dbReference>
<keyword evidence="3 6" id="KW-0274">FAD</keyword>
<dbReference type="SUPFAM" id="SSF55424">
    <property type="entry name" value="FAD/NAD-linked reductases, dimerisation (C-terminal) domain"/>
    <property type="match status" value="1"/>
</dbReference>
<protein>
    <submittedName>
        <fullName evidence="10">FAD-dependent pyridine nucleotide-disulfide oxidoreductase</fullName>
    </submittedName>
</protein>
<dbReference type="InterPro" id="IPR036188">
    <property type="entry name" value="FAD/NAD-bd_sf"/>
</dbReference>
<feature type="binding site" evidence="6">
    <location>
        <position position="115"/>
    </location>
    <ligand>
        <name>FAD</name>
        <dbReference type="ChEBI" id="CHEBI:57692"/>
    </ligand>
</feature>
<evidence type="ECO:0000256" key="5">
    <source>
        <dbReference type="PIRSR" id="PIRSR000350-2"/>
    </source>
</evidence>
<reference evidence="10 11" key="1">
    <citation type="journal article" date="2012" name="Stand. Genomic Sci.">
        <title>Complete genome sequence of Terriglobus saanensis type strain SP1PR4(T), an Acidobacteria from tundra soil.</title>
        <authorList>
            <person name="Rawat S.R."/>
            <person name="Mannisto M.K."/>
            <person name="Starovoytov V."/>
            <person name="Goodwin L."/>
            <person name="Nolan M."/>
            <person name="Hauser L."/>
            <person name="Land M."/>
            <person name="Davenport K.W."/>
            <person name="Woyke T."/>
            <person name="Haggblom M.M."/>
        </authorList>
    </citation>
    <scope>NUCLEOTIDE SEQUENCE</scope>
    <source>
        <strain evidence="11">ATCC BAA-1853 / DSM 23119 / SP1PR4</strain>
    </source>
</reference>
<evidence type="ECO:0000256" key="6">
    <source>
        <dbReference type="PIRSR" id="PIRSR000350-3"/>
    </source>
</evidence>
<dbReference type="PANTHER" id="PTHR43014:SF2">
    <property type="entry name" value="MERCURIC REDUCTASE"/>
    <property type="match status" value="1"/>
</dbReference>
<feature type="domain" description="Pyridine nucleotide-disulphide oxidoreductase dimerisation" evidence="8">
    <location>
        <begin position="353"/>
        <end position="457"/>
    </location>
</feature>
<dbReference type="OrthoDB" id="9807946at2"/>
<evidence type="ECO:0000313" key="11">
    <source>
        <dbReference type="Proteomes" id="UP000006844"/>
    </source>
</evidence>
<dbReference type="RefSeq" id="WP_013570547.1">
    <property type="nucleotide sequence ID" value="NC_014963.1"/>
</dbReference>
<organism evidence="10 11">
    <name type="scientific">Terriglobus saanensis (strain ATCC BAA-1853 / DSM 23119 / SP1PR4)</name>
    <dbReference type="NCBI Taxonomy" id="401053"/>
    <lineage>
        <taxon>Bacteria</taxon>
        <taxon>Pseudomonadati</taxon>
        <taxon>Acidobacteriota</taxon>
        <taxon>Terriglobia</taxon>
        <taxon>Terriglobales</taxon>
        <taxon>Acidobacteriaceae</taxon>
        <taxon>Terriglobus</taxon>
    </lineage>
</organism>
<dbReference type="PANTHER" id="PTHR43014">
    <property type="entry name" value="MERCURIC REDUCTASE"/>
    <property type="match status" value="1"/>
</dbReference>
<keyword evidence="6" id="KW-0547">Nucleotide-binding</keyword>
<gene>
    <name evidence="10" type="ordered locus">AciPR4_4069</name>
</gene>
<dbReference type="SUPFAM" id="SSF51905">
    <property type="entry name" value="FAD/NAD(P)-binding domain"/>
    <property type="match status" value="1"/>
</dbReference>
<dbReference type="GO" id="GO:0003955">
    <property type="term" value="F:NAD(P)H dehydrogenase (quinone) activity"/>
    <property type="evidence" value="ECO:0007669"/>
    <property type="project" value="TreeGrafter"/>
</dbReference>
<name>E8V4J3_TERSS</name>
<dbReference type="STRING" id="401053.AciPR4_4069"/>
<feature type="active site" description="Proton acceptor" evidence="5">
    <location>
        <position position="448"/>
    </location>
</feature>
<comment type="cofactor">
    <cofactor evidence="6">
        <name>FAD</name>
        <dbReference type="ChEBI" id="CHEBI:57692"/>
    </cofactor>
    <text evidence="6">Binds 1 FAD per subunit.</text>
</comment>
<evidence type="ECO:0000313" key="10">
    <source>
        <dbReference type="EMBL" id="ADV84817.1"/>
    </source>
</evidence>
<dbReference type="InterPro" id="IPR001100">
    <property type="entry name" value="Pyr_nuc-diS_OxRdtase"/>
</dbReference>
<evidence type="ECO:0000256" key="1">
    <source>
        <dbReference type="ARBA" id="ARBA00007532"/>
    </source>
</evidence>
<dbReference type="GO" id="GO:0050660">
    <property type="term" value="F:flavin adenine dinucleotide binding"/>
    <property type="evidence" value="ECO:0007669"/>
    <property type="project" value="TreeGrafter"/>
</dbReference>
<keyword evidence="2" id="KW-0285">Flavoprotein</keyword>
<feature type="binding site" evidence="6">
    <location>
        <position position="210"/>
    </location>
    <ligand>
        <name>NAD(+)</name>
        <dbReference type="ChEBI" id="CHEBI:57540"/>
    </ligand>
</feature>
<dbReference type="AlphaFoldDB" id="E8V4J3"/>